<evidence type="ECO:0000313" key="2">
    <source>
        <dbReference type="EMBL" id="KAF4455188.1"/>
    </source>
</evidence>
<keyword evidence="1" id="KW-0812">Transmembrane</keyword>
<dbReference type="InterPro" id="IPR052761">
    <property type="entry name" value="Fungal_Detox/Toxin_TFs"/>
</dbReference>
<gene>
    <name evidence="2" type="ORF">F53441_2426</name>
</gene>
<proteinExistence type="predicted"/>
<dbReference type="PANTHER" id="PTHR47425:SF2">
    <property type="entry name" value="FARB-RELATED"/>
    <property type="match status" value="1"/>
</dbReference>
<dbReference type="PANTHER" id="PTHR47425">
    <property type="entry name" value="FARB-RELATED"/>
    <property type="match status" value="1"/>
</dbReference>
<keyword evidence="3" id="KW-1185">Reference proteome</keyword>
<organism evidence="2 3">
    <name type="scientific">Fusarium austroafricanum</name>
    <dbReference type="NCBI Taxonomy" id="2364996"/>
    <lineage>
        <taxon>Eukaryota</taxon>
        <taxon>Fungi</taxon>
        <taxon>Dikarya</taxon>
        <taxon>Ascomycota</taxon>
        <taxon>Pezizomycotina</taxon>
        <taxon>Sordariomycetes</taxon>
        <taxon>Hypocreomycetidae</taxon>
        <taxon>Hypocreales</taxon>
        <taxon>Nectriaceae</taxon>
        <taxon>Fusarium</taxon>
        <taxon>Fusarium concolor species complex</taxon>
    </lineage>
</organism>
<sequence length="493" mass="55684">MRRVNTRNPVHKMLLGRERLLSFGKEIKTFEELSPNWFGGDLTNDIDILFRTPLSINADFKIPRPIPESYASYQEFQSYSFVEFSNVGSLSQSDLDYLYNQHCFHLPGKDLMDKLIKLYILHVHSMLPLLDDRSFWSTYLQASKKQYSSGNRIPLLLLWSVLFAASGVLFTMSSDASPVVLGQSAILLSFQAYSLNFQIGEVSDADLNDNSNTVWLQTAIEHARNANAETTCCLIVALTEPPSETAYTTLGKKRDLLIPKQYELPNYAWFEDELPWLKVRMVEDILILDSSLHLLRHKTISELEKVLNVVEKDSHLLRECAIKLSASHQELLLRTSIATAMNTAVATSDLLRIKGDIEMIIADISGCVIEFMQLGFIPYLYVGVATFAALPYLLQVLDSKVLRQPSPEGNSVAKYHRLCSLTAAVKEYQSRYGNMHLLGGTIQFIITNFHLFARTASIPTDQQLTFAFERLGTTPVAQELEFQDKDNLASCTT</sequence>
<comment type="caution">
    <text evidence="2">The sequence shown here is derived from an EMBL/GenBank/DDBJ whole genome shotgun (WGS) entry which is preliminary data.</text>
</comment>
<reference evidence="2" key="1">
    <citation type="submission" date="2020-01" db="EMBL/GenBank/DDBJ databases">
        <title>Identification and distribution of gene clusters putatively required for synthesis of sphingolipid metabolism inhibitors in phylogenetically diverse species of the filamentous fungus Fusarium.</title>
        <authorList>
            <person name="Kim H.-S."/>
            <person name="Busman M."/>
            <person name="Brown D.W."/>
            <person name="Divon H."/>
            <person name="Uhlig S."/>
            <person name="Proctor R.H."/>
        </authorList>
    </citation>
    <scope>NUCLEOTIDE SEQUENCE</scope>
    <source>
        <strain evidence="2">NRRL 53441</strain>
    </source>
</reference>
<keyword evidence="1" id="KW-0472">Membrane</keyword>
<dbReference type="EMBL" id="JAADJG010000101">
    <property type="protein sequence ID" value="KAF4455188.1"/>
    <property type="molecule type" value="Genomic_DNA"/>
</dbReference>
<keyword evidence="1" id="KW-1133">Transmembrane helix</keyword>
<protein>
    <submittedName>
        <fullName evidence="2">Uncharacterized protein</fullName>
    </submittedName>
</protein>
<feature type="transmembrane region" description="Helical" evidence="1">
    <location>
        <begin position="153"/>
        <end position="172"/>
    </location>
</feature>
<dbReference type="CDD" id="cd12148">
    <property type="entry name" value="fungal_TF_MHR"/>
    <property type="match status" value="1"/>
</dbReference>
<name>A0A8H4KTX1_9HYPO</name>
<accession>A0A8H4KTX1</accession>
<evidence type="ECO:0000256" key="1">
    <source>
        <dbReference type="SAM" id="Phobius"/>
    </source>
</evidence>
<evidence type="ECO:0000313" key="3">
    <source>
        <dbReference type="Proteomes" id="UP000605986"/>
    </source>
</evidence>
<dbReference type="Proteomes" id="UP000605986">
    <property type="component" value="Unassembled WGS sequence"/>
</dbReference>
<dbReference type="AlphaFoldDB" id="A0A8H4KTX1"/>
<dbReference type="OrthoDB" id="5051651at2759"/>